<proteinExistence type="predicted"/>
<feature type="region of interest" description="Disordered" evidence="1">
    <location>
        <begin position="36"/>
        <end position="106"/>
    </location>
</feature>
<evidence type="ECO:0000313" key="3">
    <source>
        <dbReference type="EMBL" id="MBR7619592.1"/>
    </source>
</evidence>
<feature type="chain" id="PRO_5044462977" evidence="2">
    <location>
        <begin position="22"/>
        <end position="165"/>
    </location>
</feature>
<dbReference type="EMBL" id="CP068570">
    <property type="protein sequence ID" value="QQZ48668.1"/>
    <property type="molecule type" value="Genomic_DNA"/>
</dbReference>
<dbReference type="Pfam" id="PF11776">
    <property type="entry name" value="RcnB"/>
    <property type="match status" value="1"/>
</dbReference>
<accession>A0A941HWT6</accession>
<sequence length="165" mass="19249">MKRAIAAALALSLLGGTAAMAQPSQYRGDYQNQYQLGSEDDRYDDGDSGRYGDGWYDNRDGRYDNRDDRDDDRDDRYHDRRDDRRGNHYGHAYGHQHHNGGHSWRRGERLPREYRNSNYYVSDYRRYGLRQPPAGYQWMRAGNEYVLASLINGLIAQVLSNGYGR</sequence>
<feature type="signal peptide" evidence="2">
    <location>
        <begin position="1"/>
        <end position="21"/>
    </location>
</feature>
<dbReference type="RefSeq" id="WP_215339938.1">
    <property type="nucleotide sequence ID" value="NZ_JAGSGD010000001.1"/>
</dbReference>
<reference evidence="3" key="2">
    <citation type="submission" date="2021-04" db="EMBL/GenBank/DDBJ databases">
        <title>Draft genome assembly of strain Phenylobacterium sp. 20VBR1 using MiniION and Illumina platforms.</title>
        <authorList>
            <person name="Thomas F.A."/>
            <person name="Krishnan K.P."/>
            <person name="Sinha R.K."/>
        </authorList>
    </citation>
    <scope>NUCLEOTIDE SEQUENCE</scope>
    <source>
        <strain evidence="3">20VBR1</strain>
    </source>
</reference>
<dbReference type="AlphaFoldDB" id="A0A941HWT6"/>
<name>A0A941HWT6_9CAUL</name>
<feature type="compositionally biased region" description="Basic residues" evidence="1">
    <location>
        <begin position="94"/>
        <end position="104"/>
    </location>
</feature>
<keyword evidence="5" id="KW-1185">Reference proteome</keyword>
<evidence type="ECO:0000313" key="5">
    <source>
        <dbReference type="Proteomes" id="UP000622580"/>
    </source>
</evidence>
<evidence type="ECO:0000256" key="2">
    <source>
        <dbReference type="SAM" id="SignalP"/>
    </source>
</evidence>
<reference evidence="4" key="1">
    <citation type="submission" date="2021-01" db="EMBL/GenBank/DDBJ databases">
        <title>Genome sequence of Phenylobacterium sp. 20VBR1 isolated from a valley glaceir, Ny-Alesund, Svalbard.</title>
        <authorList>
            <person name="Thomas F.A."/>
            <person name="Krishnan K.P."/>
            <person name="Sinha R.K."/>
        </authorList>
    </citation>
    <scope>NUCLEOTIDE SEQUENCE</scope>
    <source>
        <strain evidence="4">20VBR1</strain>
    </source>
</reference>
<dbReference type="Proteomes" id="UP000622580">
    <property type="component" value="Unassembled WGS sequence"/>
</dbReference>
<keyword evidence="2" id="KW-0732">Signal</keyword>
<dbReference type="Gene3D" id="3.10.450.160">
    <property type="entry name" value="inner membrane protein cigr"/>
    <property type="match status" value="1"/>
</dbReference>
<dbReference type="InterPro" id="IPR024572">
    <property type="entry name" value="RcnB"/>
</dbReference>
<gene>
    <name evidence="3" type="ORF">JKL49_09355</name>
    <name evidence="4" type="ORF">JKL49_14225</name>
</gene>
<dbReference type="EMBL" id="JAGSGD010000001">
    <property type="protein sequence ID" value="MBR7619592.1"/>
    <property type="molecule type" value="Genomic_DNA"/>
</dbReference>
<evidence type="ECO:0000256" key="1">
    <source>
        <dbReference type="SAM" id="MobiDB-lite"/>
    </source>
</evidence>
<protein>
    <submittedName>
        <fullName evidence="3">RcnB family protein</fullName>
    </submittedName>
</protein>
<feature type="compositionally biased region" description="Basic and acidic residues" evidence="1">
    <location>
        <begin position="45"/>
        <end position="86"/>
    </location>
</feature>
<evidence type="ECO:0000313" key="4">
    <source>
        <dbReference type="EMBL" id="QQZ48668.1"/>
    </source>
</evidence>
<organism evidence="3 5">
    <name type="scientific">Phenylobacterium glaciei</name>
    <dbReference type="NCBI Taxonomy" id="2803784"/>
    <lineage>
        <taxon>Bacteria</taxon>
        <taxon>Pseudomonadati</taxon>
        <taxon>Pseudomonadota</taxon>
        <taxon>Alphaproteobacteria</taxon>
        <taxon>Caulobacterales</taxon>
        <taxon>Caulobacteraceae</taxon>
        <taxon>Phenylobacterium</taxon>
    </lineage>
</organism>